<proteinExistence type="predicted"/>
<keyword evidence="5" id="KW-1133">Transmembrane helix</keyword>
<reference evidence="7 8" key="1">
    <citation type="submission" date="2009-11" db="EMBL/GenBank/DDBJ databases">
        <title>Annotation of Allomyces macrogynus ATCC 38327.</title>
        <authorList>
            <consortium name="The Broad Institute Genome Sequencing Platform"/>
            <person name="Russ C."/>
            <person name="Cuomo C."/>
            <person name="Burger G."/>
            <person name="Gray M.W."/>
            <person name="Holland P.W.H."/>
            <person name="King N."/>
            <person name="Lang F.B.F."/>
            <person name="Roger A.J."/>
            <person name="Ruiz-Trillo I."/>
            <person name="Young S.K."/>
            <person name="Zeng Q."/>
            <person name="Gargeya S."/>
            <person name="Fitzgerald M."/>
            <person name="Haas B."/>
            <person name="Abouelleil A."/>
            <person name="Alvarado L."/>
            <person name="Arachchi H.M."/>
            <person name="Berlin A."/>
            <person name="Chapman S.B."/>
            <person name="Gearin G."/>
            <person name="Goldberg J."/>
            <person name="Griggs A."/>
            <person name="Gujja S."/>
            <person name="Hansen M."/>
            <person name="Heiman D."/>
            <person name="Howarth C."/>
            <person name="Larimer J."/>
            <person name="Lui A."/>
            <person name="MacDonald P.J.P."/>
            <person name="McCowen C."/>
            <person name="Montmayeur A."/>
            <person name="Murphy C."/>
            <person name="Neiman D."/>
            <person name="Pearson M."/>
            <person name="Priest M."/>
            <person name="Roberts A."/>
            <person name="Saif S."/>
            <person name="Shea T."/>
            <person name="Sisk P."/>
            <person name="Stolte C."/>
            <person name="Sykes S."/>
            <person name="Wortman J."/>
            <person name="Nusbaum C."/>
            <person name="Birren B."/>
        </authorList>
    </citation>
    <scope>NUCLEOTIDE SEQUENCE [LARGE SCALE GENOMIC DNA]</scope>
    <source>
        <strain evidence="7 8">ATCC 38327</strain>
    </source>
</reference>
<evidence type="ECO:0000256" key="3">
    <source>
        <dbReference type="PROSITE-ProRule" id="PRU00192"/>
    </source>
</evidence>
<feature type="region of interest" description="Disordered" evidence="4">
    <location>
        <begin position="179"/>
        <end position="340"/>
    </location>
</feature>
<evidence type="ECO:0000313" key="8">
    <source>
        <dbReference type="Proteomes" id="UP000054350"/>
    </source>
</evidence>
<accession>A0A0L0T4Q3</accession>
<dbReference type="Proteomes" id="UP000054350">
    <property type="component" value="Unassembled WGS sequence"/>
</dbReference>
<feature type="compositionally biased region" description="Polar residues" evidence="4">
    <location>
        <begin position="191"/>
        <end position="210"/>
    </location>
</feature>
<dbReference type="SUPFAM" id="SSF50044">
    <property type="entry name" value="SH3-domain"/>
    <property type="match status" value="1"/>
</dbReference>
<protein>
    <recommendedName>
        <fullName evidence="6">SH3 domain-containing protein</fullName>
    </recommendedName>
</protein>
<feature type="compositionally biased region" description="Low complexity" evidence="4">
    <location>
        <begin position="309"/>
        <end position="329"/>
    </location>
</feature>
<feature type="compositionally biased region" description="Low complexity" evidence="4">
    <location>
        <begin position="268"/>
        <end position="289"/>
    </location>
</feature>
<dbReference type="STRING" id="578462.A0A0L0T4Q3"/>
<keyword evidence="5" id="KW-0472">Membrane</keyword>
<dbReference type="PROSITE" id="PS50002">
    <property type="entry name" value="SH3"/>
    <property type="match status" value="1"/>
</dbReference>
<keyword evidence="8" id="KW-1185">Reference proteome</keyword>
<evidence type="ECO:0000256" key="2">
    <source>
        <dbReference type="ARBA" id="ARBA00022669"/>
    </source>
</evidence>
<dbReference type="SUPFAM" id="SSF57016">
    <property type="entry name" value="Plant lectins/antimicrobial peptides"/>
    <property type="match status" value="1"/>
</dbReference>
<evidence type="ECO:0000256" key="1">
    <source>
        <dbReference type="ARBA" id="ARBA00022443"/>
    </source>
</evidence>
<sequence length="639" mass="65879">MAGGLEAAQAAAEQAFRDTKCNAAGLPEPGHLIRGPLGAPECGPRNPNSTCMMDQCCSFAGYCGPIPDAQGRYFENGIQLSTTDVTALYCNKQSYGDWRGWTAAAGTCATIGMHYPVSNNLGWFGLAWPVIYAIAGGIAAFILFLTVIAVAMCRRRRRNRTIAKKEAAVAAASAVRSSADDEQVRLRPGTPATTLQGTTLHGTVRSSPSMGSLRGMPGPPPSAAAVRRTPTPTSAFDAPARSAGPSRPSWEPRPYVGATAPGPQLVVQGAASAQPSLSSSARSAGPISLVTAPSPHASLQHARSVSPLPGQQQQQQQQQPSAPSATAGPPGRGTGTPSVDMAASVHGWRVPSPAPAPAPSVSGPWTASPGPSLRVMIGPYAPPPGTFYVSPAGSSPIPPPPPVSTGWAGQPPVSSGWVAPPLPPVTLGWPVAPPPPGPMPTEFEYAPPPQTFATGWAPAPRPAVSSPPAVDLELPPGTISRVSPPLPQPPPPADTPVLPHYLRQWRVAAAGNPAGPSLNGPRCVLTSFEATRADELSVDAGAWVTVTRLFEDGWGLGRCGGDREGMFPLSVLAPRPEDAMLHALVRDMAALLDDDEWEGGGDASDVGGNAPALSAATMARATSTLSRCQSLVFPTRSRP</sequence>
<name>A0A0L0T4Q3_ALLM3</name>
<evidence type="ECO:0000256" key="5">
    <source>
        <dbReference type="SAM" id="Phobius"/>
    </source>
</evidence>
<evidence type="ECO:0000256" key="4">
    <source>
        <dbReference type="SAM" id="MobiDB-lite"/>
    </source>
</evidence>
<keyword evidence="1 3" id="KW-0728">SH3 domain</keyword>
<dbReference type="InterPro" id="IPR001452">
    <property type="entry name" value="SH3_domain"/>
</dbReference>
<reference evidence="8" key="2">
    <citation type="submission" date="2009-11" db="EMBL/GenBank/DDBJ databases">
        <title>The Genome Sequence of Allomyces macrogynus strain ATCC 38327.</title>
        <authorList>
            <consortium name="The Broad Institute Genome Sequencing Platform"/>
            <person name="Russ C."/>
            <person name="Cuomo C."/>
            <person name="Shea T."/>
            <person name="Young S.K."/>
            <person name="Zeng Q."/>
            <person name="Koehrsen M."/>
            <person name="Haas B."/>
            <person name="Borodovsky M."/>
            <person name="Guigo R."/>
            <person name="Alvarado L."/>
            <person name="Berlin A."/>
            <person name="Borenstein D."/>
            <person name="Chen Z."/>
            <person name="Engels R."/>
            <person name="Freedman E."/>
            <person name="Gellesch M."/>
            <person name="Goldberg J."/>
            <person name="Griggs A."/>
            <person name="Gujja S."/>
            <person name="Heiman D."/>
            <person name="Hepburn T."/>
            <person name="Howarth C."/>
            <person name="Jen D."/>
            <person name="Larson L."/>
            <person name="Lewis B."/>
            <person name="Mehta T."/>
            <person name="Park D."/>
            <person name="Pearson M."/>
            <person name="Roberts A."/>
            <person name="Saif S."/>
            <person name="Shenoy N."/>
            <person name="Sisk P."/>
            <person name="Stolte C."/>
            <person name="Sykes S."/>
            <person name="Walk T."/>
            <person name="White J."/>
            <person name="Yandava C."/>
            <person name="Burger G."/>
            <person name="Gray M.W."/>
            <person name="Holland P.W.H."/>
            <person name="King N."/>
            <person name="Lang F.B.F."/>
            <person name="Roger A.J."/>
            <person name="Ruiz-Trillo I."/>
            <person name="Lander E."/>
            <person name="Nusbaum C."/>
        </authorList>
    </citation>
    <scope>NUCLEOTIDE SEQUENCE [LARGE SCALE GENOMIC DNA]</scope>
    <source>
        <strain evidence="8">ATCC 38327</strain>
    </source>
</reference>
<gene>
    <name evidence="7" type="ORF">AMAG_14069</name>
</gene>
<feature type="domain" description="SH3" evidence="6">
    <location>
        <begin position="517"/>
        <end position="577"/>
    </location>
</feature>
<evidence type="ECO:0000313" key="7">
    <source>
        <dbReference type="EMBL" id="KNE69504.1"/>
    </source>
</evidence>
<organism evidence="7 8">
    <name type="scientific">Allomyces macrogynus (strain ATCC 38327)</name>
    <name type="common">Allomyces javanicus var. macrogynus</name>
    <dbReference type="NCBI Taxonomy" id="578462"/>
    <lineage>
        <taxon>Eukaryota</taxon>
        <taxon>Fungi</taxon>
        <taxon>Fungi incertae sedis</taxon>
        <taxon>Blastocladiomycota</taxon>
        <taxon>Blastocladiomycetes</taxon>
        <taxon>Blastocladiales</taxon>
        <taxon>Blastocladiaceae</taxon>
        <taxon>Allomyces</taxon>
    </lineage>
</organism>
<dbReference type="SMART" id="SM00326">
    <property type="entry name" value="SH3"/>
    <property type="match status" value="1"/>
</dbReference>
<dbReference type="OrthoDB" id="5595608at2759"/>
<dbReference type="VEuPathDB" id="FungiDB:AMAG_14069"/>
<dbReference type="GO" id="GO:0008061">
    <property type="term" value="F:chitin binding"/>
    <property type="evidence" value="ECO:0007669"/>
    <property type="project" value="UniProtKB-KW"/>
</dbReference>
<dbReference type="InterPro" id="IPR036861">
    <property type="entry name" value="Endochitinase-like_sf"/>
</dbReference>
<dbReference type="InterPro" id="IPR036028">
    <property type="entry name" value="SH3-like_dom_sf"/>
</dbReference>
<dbReference type="CDD" id="cd00174">
    <property type="entry name" value="SH3"/>
    <property type="match status" value="1"/>
</dbReference>
<dbReference type="Pfam" id="PF00018">
    <property type="entry name" value="SH3_1"/>
    <property type="match status" value="1"/>
</dbReference>
<evidence type="ECO:0000259" key="6">
    <source>
        <dbReference type="PROSITE" id="PS50002"/>
    </source>
</evidence>
<keyword evidence="2" id="KW-0147">Chitin-binding</keyword>
<dbReference type="AlphaFoldDB" id="A0A0L0T4Q3"/>
<feature type="transmembrane region" description="Helical" evidence="5">
    <location>
        <begin position="126"/>
        <end position="151"/>
    </location>
</feature>
<dbReference type="EMBL" id="GG745361">
    <property type="protein sequence ID" value="KNE69504.1"/>
    <property type="molecule type" value="Genomic_DNA"/>
</dbReference>
<keyword evidence="5" id="KW-0812">Transmembrane</keyword>
<dbReference type="Gene3D" id="2.30.30.40">
    <property type="entry name" value="SH3 Domains"/>
    <property type="match status" value="1"/>
</dbReference>